<dbReference type="InterPro" id="IPR006694">
    <property type="entry name" value="Fatty_acid_hydroxylase"/>
</dbReference>
<evidence type="ECO:0000256" key="2">
    <source>
        <dbReference type="ARBA" id="ARBA00022692"/>
    </source>
</evidence>
<keyword evidence="8" id="KW-1185">Reference proteome</keyword>
<feature type="transmembrane region" description="Helical" evidence="5">
    <location>
        <begin position="75"/>
        <end position="96"/>
    </location>
</feature>
<reference evidence="8" key="1">
    <citation type="submission" date="2017-04" db="EMBL/GenBank/DDBJ databases">
        <authorList>
            <person name="Varghese N."/>
            <person name="Submissions S."/>
        </authorList>
    </citation>
    <scope>NUCLEOTIDE SEQUENCE [LARGE SCALE GENOMIC DNA]</scope>
    <source>
        <strain evidence="8">DSM 16537</strain>
    </source>
</reference>
<keyword evidence="4 5" id="KW-0472">Membrane</keyword>
<dbReference type="Pfam" id="PF04116">
    <property type="entry name" value="FA_hydroxylase"/>
    <property type="match status" value="1"/>
</dbReference>
<sequence>MTGKIDFNLDWLLGTDYMQPMNFLIIALLLFSGIFIRYLILAMVYHELVYKKIGDYQPYRRLHQQIKIPQVKKEIWYSFLGAVIFAISGTLLLIFWQQGFTKLYTDLKVKDLIWIPGSFFLALFIHETYYYWLHRWMHRPKVLRHFHHIHHNSLYTSSFTSFSFHPIEAVFQAVFLPVLVLFLPMHFTVLLALLVTMSITAVINHAGVEIYSSSAIQSPISRWMVGATHHDMHHLKYRCNYGLYFTFWDVWMRTEDPGFVQRFIDHTSKKDLEKVKSKS</sequence>
<dbReference type="GO" id="GO:0016491">
    <property type="term" value="F:oxidoreductase activity"/>
    <property type="evidence" value="ECO:0007669"/>
    <property type="project" value="InterPro"/>
</dbReference>
<dbReference type="AlphaFoldDB" id="A0A1W2H482"/>
<organism evidence="7 8">
    <name type="scientific">Aquiflexum balticum DSM 16537</name>
    <dbReference type="NCBI Taxonomy" id="758820"/>
    <lineage>
        <taxon>Bacteria</taxon>
        <taxon>Pseudomonadati</taxon>
        <taxon>Bacteroidota</taxon>
        <taxon>Cytophagia</taxon>
        <taxon>Cytophagales</taxon>
        <taxon>Cyclobacteriaceae</taxon>
        <taxon>Aquiflexum</taxon>
    </lineage>
</organism>
<dbReference type="Proteomes" id="UP000192333">
    <property type="component" value="Chromosome I"/>
</dbReference>
<dbReference type="PANTHER" id="PTHR11863">
    <property type="entry name" value="STEROL DESATURASE"/>
    <property type="match status" value="1"/>
</dbReference>
<dbReference type="GO" id="GO:0008610">
    <property type="term" value="P:lipid biosynthetic process"/>
    <property type="evidence" value="ECO:0007669"/>
    <property type="project" value="InterPro"/>
</dbReference>
<gene>
    <name evidence="7" type="ORF">SAMN00777080_2014</name>
</gene>
<dbReference type="GO" id="GO:0005506">
    <property type="term" value="F:iron ion binding"/>
    <property type="evidence" value="ECO:0007669"/>
    <property type="project" value="InterPro"/>
</dbReference>
<proteinExistence type="predicted"/>
<evidence type="ECO:0000256" key="3">
    <source>
        <dbReference type="ARBA" id="ARBA00022989"/>
    </source>
</evidence>
<evidence type="ECO:0000256" key="1">
    <source>
        <dbReference type="ARBA" id="ARBA00004370"/>
    </source>
</evidence>
<dbReference type="STRING" id="758820.SAMN00777080_2014"/>
<keyword evidence="2 5" id="KW-0812">Transmembrane</keyword>
<feature type="transmembrane region" description="Helical" evidence="5">
    <location>
        <begin position="154"/>
        <end position="175"/>
    </location>
</feature>
<feature type="domain" description="Fatty acid hydroxylase" evidence="6">
    <location>
        <begin position="119"/>
        <end position="254"/>
    </location>
</feature>
<protein>
    <submittedName>
        <fullName evidence="7">Sterol desaturase/sphingolipid hydroxylase, fatty acid hydroxylase superfamily</fullName>
    </submittedName>
</protein>
<dbReference type="InterPro" id="IPR050307">
    <property type="entry name" value="Sterol_Desaturase_Related"/>
</dbReference>
<evidence type="ECO:0000256" key="4">
    <source>
        <dbReference type="ARBA" id="ARBA00023136"/>
    </source>
</evidence>
<accession>A0A1W2H482</accession>
<dbReference type="RefSeq" id="WP_084120216.1">
    <property type="nucleotide sequence ID" value="NZ_LT838813.1"/>
</dbReference>
<evidence type="ECO:0000313" key="8">
    <source>
        <dbReference type="Proteomes" id="UP000192333"/>
    </source>
</evidence>
<evidence type="ECO:0000256" key="5">
    <source>
        <dbReference type="SAM" id="Phobius"/>
    </source>
</evidence>
<keyword evidence="3 5" id="KW-1133">Transmembrane helix</keyword>
<dbReference type="OrthoDB" id="9770329at2"/>
<dbReference type="GO" id="GO:0016020">
    <property type="term" value="C:membrane"/>
    <property type="evidence" value="ECO:0007669"/>
    <property type="project" value="UniProtKB-SubCell"/>
</dbReference>
<feature type="transmembrane region" description="Helical" evidence="5">
    <location>
        <begin position="20"/>
        <end position="45"/>
    </location>
</feature>
<feature type="transmembrane region" description="Helical" evidence="5">
    <location>
        <begin position="181"/>
        <end position="203"/>
    </location>
</feature>
<dbReference type="EMBL" id="LT838813">
    <property type="protein sequence ID" value="SMD43422.1"/>
    <property type="molecule type" value="Genomic_DNA"/>
</dbReference>
<comment type="subcellular location">
    <subcellularLocation>
        <location evidence="1">Membrane</location>
    </subcellularLocation>
</comment>
<feature type="transmembrane region" description="Helical" evidence="5">
    <location>
        <begin position="112"/>
        <end position="133"/>
    </location>
</feature>
<evidence type="ECO:0000259" key="6">
    <source>
        <dbReference type="Pfam" id="PF04116"/>
    </source>
</evidence>
<evidence type="ECO:0000313" key="7">
    <source>
        <dbReference type="EMBL" id="SMD43422.1"/>
    </source>
</evidence>
<name>A0A1W2H482_9BACT</name>